<keyword evidence="22" id="KW-1015">Disulfide bond</keyword>
<dbReference type="GO" id="GO:0001523">
    <property type="term" value="P:retinoid metabolic process"/>
    <property type="evidence" value="ECO:0007669"/>
    <property type="project" value="Ensembl"/>
</dbReference>
<keyword evidence="10" id="KW-0162">Chylomicron</keyword>
<evidence type="ECO:0000256" key="20">
    <source>
        <dbReference type="ARBA" id="ARBA00023098"/>
    </source>
</evidence>
<evidence type="ECO:0000259" key="36">
    <source>
        <dbReference type="PROSITE" id="PS50095"/>
    </source>
</evidence>
<dbReference type="GO" id="GO:0005509">
    <property type="term" value="F:calcium ion binding"/>
    <property type="evidence" value="ECO:0007669"/>
    <property type="project" value="Ensembl"/>
</dbReference>
<dbReference type="AlphaFoldDB" id="A0A2K5D4V3"/>
<feature type="active site" description="Charge relay system" evidence="31">
    <location>
        <position position="160"/>
    </location>
</feature>
<protein>
    <recommendedName>
        <fullName evidence="8">Lipoprotein lipase</fullName>
        <ecNumber evidence="6">3.1.1.32</ecNumber>
        <ecNumber evidence="7">3.1.1.34</ecNumber>
    </recommendedName>
    <alternativeName>
        <fullName evidence="25">Phospholipase A1</fullName>
    </alternativeName>
</protein>
<evidence type="ECO:0000256" key="15">
    <source>
        <dbReference type="ARBA" id="ARBA00022729"/>
    </source>
</evidence>
<accession>A0A2K5D4V3</accession>
<dbReference type="InterPro" id="IPR029058">
    <property type="entry name" value="AB_hydrolase_fold"/>
</dbReference>
<dbReference type="GO" id="GO:0045600">
    <property type="term" value="P:positive regulation of fat cell differentiation"/>
    <property type="evidence" value="ECO:0007669"/>
    <property type="project" value="Ensembl"/>
</dbReference>
<feature type="domain" description="PLAT" evidence="36">
    <location>
        <begin position="318"/>
        <end position="441"/>
    </location>
</feature>
<dbReference type="PANTHER" id="PTHR11610">
    <property type="entry name" value="LIPASE"/>
    <property type="match status" value="1"/>
</dbReference>
<sequence>MESKALLLLALAVWLQSLTASRGGVAAADHRRDFIDIESKFALRTPEDTAEDTCHLIPGVAESVATCHFNHSSKTFMVIHGWTKTRLQPSLWLALAVHGTSATLAKCLSGYTKLVGDRDCEEFNYPLDSVHLLGYSLGAHAAGIAGSLTNKKVNRITGLDPAGPNFEYAEAPSRLSPDDADFVDVLHTFTRGSPGRSIGIQKPVGHVDIYPNGGTFQPGCNIGEAIRVIAERGLGDVDQLVKCSHERSIHLFIDSLLNEENPSKAYRCSSKEAFEKGLCLSCRKNRCNNLGYEINKVRAKRSSKMYLKTRSQMPYKVFHYQVKIHFSGTKSETQTNQAFEISLYGTVAESENIPFTLPEVSTNKTYSFLIYTEVDIGELLMLKLKWNSDSYFSWSDWWSSPGFAIEKIRVKAGETQKKVIFCSREKVSHLQKGKAPAVFVKCHAKSLNKKSGW</sequence>
<comment type="caution">
    <text evidence="33">Lacks conserved residue(s) required for the propagation of feature annotation.</text>
</comment>
<evidence type="ECO:0000256" key="4">
    <source>
        <dbReference type="ARBA" id="ARBA00004498"/>
    </source>
</evidence>
<dbReference type="GO" id="GO:0005886">
    <property type="term" value="C:plasma membrane"/>
    <property type="evidence" value="ECO:0007669"/>
    <property type="project" value="UniProtKB-SubCell"/>
</dbReference>
<evidence type="ECO:0000256" key="18">
    <source>
        <dbReference type="ARBA" id="ARBA00022963"/>
    </source>
</evidence>
<keyword evidence="21" id="KW-0472">Membrane</keyword>
<evidence type="ECO:0000256" key="9">
    <source>
        <dbReference type="ARBA" id="ARBA00022475"/>
    </source>
</evidence>
<dbReference type="CDD" id="cd00707">
    <property type="entry name" value="Pancreat_lipase_like"/>
    <property type="match status" value="1"/>
</dbReference>
<comment type="similarity">
    <text evidence="5 34">Belongs to the AB hydrolase superfamily. Lipase family.</text>
</comment>
<reference evidence="37" key="2">
    <citation type="submission" date="2025-09" db="UniProtKB">
        <authorList>
            <consortium name="Ensembl"/>
        </authorList>
    </citation>
    <scope>IDENTIFICATION</scope>
</reference>
<dbReference type="InterPro" id="IPR001024">
    <property type="entry name" value="PLAT/LH2_dom"/>
</dbReference>
<dbReference type="EC" id="3.1.1.34" evidence="7"/>
<evidence type="ECO:0000256" key="35">
    <source>
        <dbReference type="SAM" id="SignalP"/>
    </source>
</evidence>
<dbReference type="GO" id="GO:0008970">
    <property type="term" value="F:phospholipase A1 activity"/>
    <property type="evidence" value="ECO:0007669"/>
    <property type="project" value="UniProtKB-EC"/>
</dbReference>
<dbReference type="GO" id="GO:1902494">
    <property type="term" value="C:catalytic complex"/>
    <property type="evidence" value="ECO:0007669"/>
    <property type="project" value="Ensembl"/>
</dbReference>
<evidence type="ECO:0000256" key="32">
    <source>
        <dbReference type="PIRSR" id="PIRSR000865-2"/>
    </source>
</evidence>
<evidence type="ECO:0000256" key="34">
    <source>
        <dbReference type="RuleBase" id="RU004262"/>
    </source>
</evidence>
<dbReference type="GO" id="GO:0034371">
    <property type="term" value="P:chylomicron remodeling"/>
    <property type="evidence" value="ECO:0007669"/>
    <property type="project" value="Ensembl"/>
</dbReference>
<evidence type="ECO:0000256" key="1">
    <source>
        <dbReference type="ARBA" id="ARBA00000111"/>
    </source>
</evidence>
<dbReference type="PANTHER" id="PTHR11610:SF3">
    <property type="entry name" value="LIPOPROTEIN LIPASE"/>
    <property type="match status" value="1"/>
</dbReference>
<dbReference type="InterPro" id="IPR033906">
    <property type="entry name" value="Lipase_N"/>
</dbReference>
<evidence type="ECO:0000256" key="22">
    <source>
        <dbReference type="ARBA" id="ARBA00023157"/>
    </source>
</evidence>
<dbReference type="InterPro" id="IPR013818">
    <property type="entry name" value="Lipase"/>
</dbReference>
<evidence type="ECO:0000313" key="38">
    <source>
        <dbReference type="Proteomes" id="UP000233020"/>
    </source>
</evidence>
<keyword evidence="24" id="KW-0850">VLDL</keyword>
<evidence type="ECO:0000313" key="37">
    <source>
        <dbReference type="Ensembl" id="ENSANAP00000015962.1"/>
    </source>
</evidence>
<evidence type="ECO:0000256" key="8">
    <source>
        <dbReference type="ARBA" id="ARBA00018617"/>
    </source>
</evidence>
<dbReference type="GO" id="GO:0004465">
    <property type="term" value="F:lipoprotein lipase activity"/>
    <property type="evidence" value="ECO:0007669"/>
    <property type="project" value="UniProtKB-EC"/>
</dbReference>
<dbReference type="SUPFAM" id="SSF49723">
    <property type="entry name" value="Lipase/lipooxygenase domain (PLAT/LH2 domain)"/>
    <property type="match status" value="1"/>
</dbReference>
<dbReference type="OMA" id="AIFVKCS"/>
<evidence type="ECO:0000256" key="13">
    <source>
        <dbReference type="ARBA" id="ARBA00022674"/>
    </source>
</evidence>
<dbReference type="SMART" id="SM00308">
    <property type="entry name" value="LH2"/>
    <property type="match status" value="1"/>
</dbReference>
<dbReference type="GO" id="GO:0034185">
    <property type="term" value="F:apolipoprotein binding"/>
    <property type="evidence" value="ECO:0007669"/>
    <property type="project" value="Ensembl"/>
</dbReference>
<evidence type="ECO:0000256" key="28">
    <source>
        <dbReference type="ARBA" id="ARBA00047668"/>
    </source>
</evidence>
<dbReference type="InterPro" id="IPR000734">
    <property type="entry name" value="TAG_lipase"/>
</dbReference>
<keyword evidence="15 35" id="KW-0732">Signal</keyword>
<dbReference type="PRINTS" id="PR00822">
    <property type="entry name" value="LIPOLIPASE"/>
</dbReference>
<dbReference type="GO" id="GO:0032755">
    <property type="term" value="P:positive regulation of interleukin-6 production"/>
    <property type="evidence" value="ECO:0007669"/>
    <property type="project" value="Ensembl"/>
</dbReference>
<comment type="catalytic activity">
    <reaction evidence="27">
        <text>1,2-di-(9Z-octadecenoyl)-sn-glycero-3-phosphocholine + H2O = (9Z-octadecenoyl)-sn-glycero-3-phosphocholine + (9Z)-octadecenoate + H(+)</text>
        <dbReference type="Rhea" id="RHEA:38699"/>
        <dbReference type="ChEBI" id="CHEBI:15377"/>
        <dbReference type="ChEBI" id="CHEBI:15378"/>
        <dbReference type="ChEBI" id="CHEBI:30823"/>
        <dbReference type="ChEBI" id="CHEBI:74669"/>
        <dbReference type="ChEBI" id="CHEBI:76083"/>
    </reaction>
    <physiologicalReaction direction="left-to-right" evidence="27">
        <dbReference type="Rhea" id="RHEA:38700"/>
    </physiologicalReaction>
</comment>
<organism evidence="37 38">
    <name type="scientific">Aotus nancymaae</name>
    <name type="common">Ma's night monkey</name>
    <dbReference type="NCBI Taxonomy" id="37293"/>
    <lineage>
        <taxon>Eukaryota</taxon>
        <taxon>Metazoa</taxon>
        <taxon>Chordata</taxon>
        <taxon>Craniata</taxon>
        <taxon>Vertebrata</taxon>
        <taxon>Euteleostomi</taxon>
        <taxon>Mammalia</taxon>
        <taxon>Eutheria</taxon>
        <taxon>Euarchontoglires</taxon>
        <taxon>Primates</taxon>
        <taxon>Haplorrhini</taxon>
        <taxon>Platyrrhini</taxon>
        <taxon>Aotidae</taxon>
        <taxon>Aotus</taxon>
    </lineage>
</organism>
<keyword evidence="19" id="KW-0944">Nitration</keyword>
<dbReference type="GO" id="GO:0055096">
    <property type="term" value="P:low-density lipoprotein particle mediated signaling"/>
    <property type="evidence" value="ECO:0007669"/>
    <property type="project" value="Ensembl"/>
</dbReference>
<comment type="catalytic activity">
    <reaction evidence="28">
        <text>1,2-dihexadecanoyl-sn-glycero-3-phosphocholine + H2O = hexadecanoyl-sn-glycero-3-phosphocholine + hexadecanoate + H(+)</text>
        <dbReference type="Rhea" id="RHEA:41384"/>
        <dbReference type="ChEBI" id="CHEBI:7896"/>
        <dbReference type="ChEBI" id="CHEBI:15377"/>
        <dbReference type="ChEBI" id="CHEBI:15378"/>
        <dbReference type="ChEBI" id="CHEBI:64563"/>
        <dbReference type="ChEBI" id="CHEBI:72999"/>
    </reaction>
    <physiologicalReaction direction="left-to-right" evidence="28">
        <dbReference type="Rhea" id="RHEA:41385"/>
    </physiologicalReaction>
</comment>
<evidence type="ECO:0000256" key="17">
    <source>
        <dbReference type="ARBA" id="ARBA00022837"/>
    </source>
</evidence>
<proteinExistence type="inferred from homology"/>
<feature type="signal peptide" evidence="35">
    <location>
        <begin position="1"/>
        <end position="20"/>
    </location>
</feature>
<dbReference type="GO" id="GO:0009986">
    <property type="term" value="C:cell surface"/>
    <property type="evidence" value="ECO:0007669"/>
    <property type="project" value="Ensembl"/>
</dbReference>
<dbReference type="GO" id="GO:2000343">
    <property type="term" value="P:positive regulation of chemokine (C-X-C motif) ligand 2 production"/>
    <property type="evidence" value="ECO:0007669"/>
    <property type="project" value="Ensembl"/>
</dbReference>
<gene>
    <name evidence="37" type="primary">LPL</name>
</gene>
<feature type="active site" description="Nucleophile" evidence="31">
    <location>
        <position position="136"/>
    </location>
</feature>
<feature type="active site" description="Charge relay system" evidence="31">
    <location>
        <position position="245"/>
    </location>
</feature>
<dbReference type="Gene3D" id="3.40.50.1820">
    <property type="entry name" value="alpha/beta hydrolase"/>
    <property type="match status" value="1"/>
</dbReference>
<comment type="subcellular location">
    <subcellularLocation>
        <location evidence="3">Cell membrane</location>
        <topology evidence="3">Peripheral membrane protein</topology>
        <orientation evidence="3">Extracellular side</orientation>
    </subcellularLocation>
    <subcellularLocation>
        <location evidence="4">Secreted</location>
        <location evidence="4">Extracellular space</location>
        <location evidence="4">Extracellular matrix</location>
    </subcellularLocation>
</comment>
<keyword evidence="16" id="KW-0378">Hydrolase</keyword>
<dbReference type="GO" id="GO:0042632">
    <property type="term" value="P:cholesterol homeostasis"/>
    <property type="evidence" value="ECO:0007669"/>
    <property type="project" value="Ensembl"/>
</dbReference>
<reference evidence="37" key="1">
    <citation type="submission" date="2025-08" db="UniProtKB">
        <authorList>
            <consortium name="Ensembl"/>
        </authorList>
    </citation>
    <scope>IDENTIFICATION</scope>
</reference>
<keyword evidence="18" id="KW-0442">Lipid degradation</keyword>
<keyword evidence="38" id="KW-1185">Reference proteome</keyword>
<dbReference type="GO" id="GO:0034361">
    <property type="term" value="C:very-low-density lipoprotein particle"/>
    <property type="evidence" value="ECO:0007669"/>
    <property type="project" value="UniProtKB-KW"/>
</dbReference>
<evidence type="ECO:0000256" key="5">
    <source>
        <dbReference type="ARBA" id="ARBA00010701"/>
    </source>
</evidence>
<evidence type="ECO:0000256" key="7">
    <source>
        <dbReference type="ARBA" id="ARBA00013181"/>
    </source>
</evidence>
<dbReference type="Gene3D" id="2.60.60.20">
    <property type="entry name" value="PLAT/LH2 domain"/>
    <property type="match status" value="1"/>
</dbReference>
<evidence type="ECO:0000256" key="16">
    <source>
        <dbReference type="ARBA" id="ARBA00022801"/>
    </source>
</evidence>
<dbReference type="GO" id="GO:0032760">
    <property type="term" value="P:positive regulation of tumor necrosis factor production"/>
    <property type="evidence" value="ECO:0007669"/>
    <property type="project" value="Ensembl"/>
</dbReference>
<dbReference type="GO" id="GO:0010886">
    <property type="term" value="P:positive regulation of cholesterol storage"/>
    <property type="evidence" value="ECO:0007669"/>
    <property type="project" value="Ensembl"/>
</dbReference>
<dbReference type="GO" id="GO:0008201">
    <property type="term" value="F:heparin binding"/>
    <property type="evidence" value="ECO:0007669"/>
    <property type="project" value="UniProtKB-KW"/>
</dbReference>
<evidence type="ECO:0000256" key="31">
    <source>
        <dbReference type="PIRSR" id="PIRSR000865-1"/>
    </source>
</evidence>
<dbReference type="GO" id="GO:0034372">
    <property type="term" value="P:very-low-density lipoprotein particle remodeling"/>
    <property type="evidence" value="ECO:0007669"/>
    <property type="project" value="Ensembl"/>
</dbReference>
<feature type="binding site" evidence="32">
    <location>
        <position position="174"/>
    </location>
    <ligand>
        <name>Ca(2+)</name>
        <dbReference type="ChEBI" id="CHEBI:29108"/>
    </ligand>
</feature>
<evidence type="ECO:0000256" key="25">
    <source>
        <dbReference type="ARBA" id="ARBA00031180"/>
    </source>
</evidence>
<dbReference type="Ensembl" id="ENSANAT00000033806.1">
    <property type="protein sequence ID" value="ENSANAP00000015962.1"/>
    <property type="gene ID" value="ENSANAG00000025856.1"/>
</dbReference>
<evidence type="ECO:0000256" key="14">
    <source>
        <dbReference type="ARBA" id="ARBA00022723"/>
    </source>
</evidence>
<feature type="chain" id="PRO_5014368582" description="Lipoprotein lipase" evidence="35">
    <location>
        <begin position="21"/>
        <end position="453"/>
    </location>
</feature>
<feature type="binding site" evidence="32">
    <location>
        <position position="179"/>
    </location>
    <ligand>
        <name>Ca(2+)</name>
        <dbReference type="ChEBI" id="CHEBI:29108"/>
    </ligand>
</feature>
<dbReference type="InterPro" id="IPR002330">
    <property type="entry name" value="Lipo_Lipase"/>
</dbReference>
<keyword evidence="12" id="KW-0272">Extracellular matrix</keyword>
<comment type="catalytic activity">
    <reaction evidence="29">
        <text>1,2,3-tributanoylglycerol + H2O = dibutanoylglycerol + butanoate + H(+)</text>
        <dbReference type="Rhea" id="RHEA:40475"/>
        <dbReference type="ChEBI" id="CHEBI:15377"/>
        <dbReference type="ChEBI" id="CHEBI:15378"/>
        <dbReference type="ChEBI" id="CHEBI:17968"/>
        <dbReference type="ChEBI" id="CHEBI:35020"/>
        <dbReference type="ChEBI" id="CHEBI:76478"/>
    </reaction>
    <physiologicalReaction direction="left-to-right" evidence="29">
        <dbReference type="Rhea" id="RHEA:40476"/>
    </physiologicalReaction>
</comment>
<dbReference type="GO" id="GO:0034447">
    <property type="term" value="P:very-low-density lipoprotein particle clearance"/>
    <property type="evidence" value="ECO:0007669"/>
    <property type="project" value="Ensembl"/>
</dbReference>
<evidence type="ECO:0000256" key="2">
    <source>
        <dbReference type="ARBA" id="ARBA00000137"/>
    </source>
</evidence>
<dbReference type="GO" id="GO:0006633">
    <property type="term" value="P:fatty acid biosynthetic process"/>
    <property type="evidence" value="ECO:0007669"/>
    <property type="project" value="Ensembl"/>
</dbReference>
<dbReference type="EC" id="3.1.1.32" evidence="6"/>
<evidence type="ECO:0000256" key="11">
    <source>
        <dbReference type="ARBA" id="ARBA00022525"/>
    </source>
</evidence>
<keyword evidence="13" id="KW-0358">Heparin-binding</keyword>
<comment type="catalytic activity">
    <reaction evidence="2">
        <text>a triacylglycerol + H2O = a diacylglycerol + a fatty acid + H(+)</text>
        <dbReference type="Rhea" id="RHEA:12044"/>
        <dbReference type="ChEBI" id="CHEBI:15377"/>
        <dbReference type="ChEBI" id="CHEBI:15378"/>
        <dbReference type="ChEBI" id="CHEBI:17855"/>
        <dbReference type="ChEBI" id="CHEBI:18035"/>
        <dbReference type="ChEBI" id="CHEBI:28868"/>
        <dbReference type="EC" id="3.1.1.34"/>
    </reaction>
</comment>
<evidence type="ECO:0000256" key="21">
    <source>
        <dbReference type="ARBA" id="ARBA00023136"/>
    </source>
</evidence>
<evidence type="ECO:0000256" key="33">
    <source>
        <dbReference type="PROSITE-ProRule" id="PRU00152"/>
    </source>
</evidence>
<dbReference type="GO" id="GO:0070328">
    <property type="term" value="P:triglyceride homeostasis"/>
    <property type="evidence" value="ECO:0007669"/>
    <property type="project" value="Ensembl"/>
</dbReference>
<dbReference type="GO" id="GO:0009617">
    <property type="term" value="P:response to bacterium"/>
    <property type="evidence" value="ECO:0007669"/>
    <property type="project" value="Ensembl"/>
</dbReference>
<name>A0A2K5D4V3_AOTNA</name>
<dbReference type="PIRSF" id="PIRSF000865">
    <property type="entry name" value="Lipoprotein_lipase_LIPH"/>
    <property type="match status" value="1"/>
</dbReference>
<evidence type="ECO:0000256" key="24">
    <source>
        <dbReference type="ARBA" id="ARBA00023313"/>
    </source>
</evidence>
<dbReference type="CDD" id="cd01758">
    <property type="entry name" value="PLAT_LPL"/>
    <property type="match status" value="1"/>
</dbReference>
<comment type="subunit">
    <text evidence="26">Homodimer. Interacts with GPIHBP1 with 1:1 stoichiometry. Interacts with APOC2; the interaction activates LPL activity in the presence of lipids. Interaction with heparan sulfate proteoglycans is required to protect LPL against loss of activity. Associates with lipoprotein particles in blood plasma. Interacts with LMF1 and SEL1L; interaction with SEL1L is required to prevent aggregation of newly synthesized LPL in the endoplasmic reticulum (ER), and for normal export of LPL from the ER to the extracellular space. Interacts with SORL1; SORL1 acts as a sorting receptor, promoting LPL localization to endosomes and later to lysosomes, leading to degradation of newly synthesized LPL.</text>
</comment>
<dbReference type="GO" id="GO:0010744">
    <property type="term" value="P:positive regulation of macrophage derived foam cell differentiation"/>
    <property type="evidence" value="ECO:0007669"/>
    <property type="project" value="Ensembl"/>
</dbReference>
<dbReference type="Pfam" id="PF01477">
    <property type="entry name" value="PLAT"/>
    <property type="match status" value="1"/>
</dbReference>
<keyword evidence="23" id="KW-0325">Glycoprotein</keyword>
<dbReference type="InterPro" id="IPR036392">
    <property type="entry name" value="PLAT/LH2_dom_sf"/>
</dbReference>
<dbReference type="GO" id="GO:0031670">
    <property type="term" value="P:cellular response to nutrient"/>
    <property type="evidence" value="ECO:0007669"/>
    <property type="project" value="Ensembl"/>
</dbReference>
<dbReference type="GO" id="GO:0005102">
    <property type="term" value="F:signaling receptor binding"/>
    <property type="evidence" value="ECO:0007669"/>
    <property type="project" value="Ensembl"/>
</dbReference>
<dbReference type="Pfam" id="PF00151">
    <property type="entry name" value="Lipase"/>
    <property type="match status" value="2"/>
</dbReference>
<dbReference type="GO" id="GO:1904179">
    <property type="term" value="P:positive regulation of adipose tissue development"/>
    <property type="evidence" value="ECO:0007669"/>
    <property type="project" value="Ensembl"/>
</dbReference>
<dbReference type="FunFam" id="2.60.60.20:FF:000006">
    <property type="entry name" value="Lipoprotein lipase"/>
    <property type="match status" value="1"/>
</dbReference>
<dbReference type="PROSITE" id="PS50095">
    <property type="entry name" value="PLAT"/>
    <property type="match status" value="1"/>
</dbReference>
<keyword evidence="14 32" id="KW-0479">Metal-binding</keyword>
<evidence type="ECO:0000256" key="19">
    <source>
        <dbReference type="ARBA" id="ARBA00023074"/>
    </source>
</evidence>
<dbReference type="GO" id="GO:0042627">
    <property type="term" value="C:chylomicron"/>
    <property type="evidence" value="ECO:0007669"/>
    <property type="project" value="UniProtKB-KW"/>
</dbReference>
<evidence type="ECO:0000256" key="23">
    <source>
        <dbReference type="ARBA" id="ARBA00023180"/>
    </source>
</evidence>
<dbReference type="GeneTree" id="ENSGT00940000157178"/>
<keyword evidence="17 32" id="KW-0106">Calcium</keyword>
<evidence type="ECO:0000256" key="3">
    <source>
        <dbReference type="ARBA" id="ARBA00004296"/>
    </source>
</evidence>
<dbReference type="GO" id="GO:0071398">
    <property type="term" value="P:cellular response to fatty acid"/>
    <property type="evidence" value="ECO:0007669"/>
    <property type="project" value="Ensembl"/>
</dbReference>
<dbReference type="InterPro" id="IPR016272">
    <property type="entry name" value="Lipase_LIPH"/>
</dbReference>
<dbReference type="GO" id="GO:0042803">
    <property type="term" value="F:protein homodimerization activity"/>
    <property type="evidence" value="ECO:0007669"/>
    <property type="project" value="Ensembl"/>
</dbReference>
<evidence type="ECO:0000256" key="6">
    <source>
        <dbReference type="ARBA" id="ARBA00013179"/>
    </source>
</evidence>
<dbReference type="GO" id="GO:0032731">
    <property type="term" value="P:positive regulation of interleukin-1 beta production"/>
    <property type="evidence" value="ECO:0007669"/>
    <property type="project" value="Ensembl"/>
</dbReference>
<evidence type="ECO:0000256" key="30">
    <source>
        <dbReference type="ARBA" id="ARBA00048386"/>
    </source>
</evidence>
<comment type="catalytic activity">
    <reaction evidence="1">
        <text>a 1,2-diacyl-sn-glycero-3-phosphocholine + H2O = a 2-acyl-sn-glycero-3-phosphocholine + a fatty acid + H(+)</text>
        <dbReference type="Rhea" id="RHEA:18689"/>
        <dbReference type="ChEBI" id="CHEBI:15377"/>
        <dbReference type="ChEBI" id="CHEBI:15378"/>
        <dbReference type="ChEBI" id="CHEBI:28868"/>
        <dbReference type="ChEBI" id="CHEBI:57643"/>
        <dbReference type="ChEBI" id="CHEBI:57875"/>
        <dbReference type="EC" id="3.1.1.32"/>
    </reaction>
</comment>
<dbReference type="GO" id="GO:0050729">
    <property type="term" value="P:positive regulation of inflammatory response"/>
    <property type="evidence" value="ECO:0007669"/>
    <property type="project" value="Ensembl"/>
</dbReference>
<evidence type="ECO:0000256" key="10">
    <source>
        <dbReference type="ARBA" id="ARBA00022513"/>
    </source>
</evidence>
<dbReference type="Proteomes" id="UP000233020">
    <property type="component" value="Unplaced"/>
</dbReference>
<keyword evidence="20" id="KW-0443">Lipid metabolism</keyword>
<dbReference type="GO" id="GO:0043395">
    <property type="term" value="F:heparan sulfate proteoglycan binding"/>
    <property type="evidence" value="ECO:0007669"/>
    <property type="project" value="Ensembl"/>
</dbReference>
<dbReference type="GO" id="GO:0071813">
    <property type="term" value="F:lipoprotein particle binding"/>
    <property type="evidence" value="ECO:0007669"/>
    <property type="project" value="Ensembl"/>
</dbReference>
<evidence type="ECO:0000256" key="12">
    <source>
        <dbReference type="ARBA" id="ARBA00022530"/>
    </source>
</evidence>
<dbReference type="PRINTS" id="PR00821">
    <property type="entry name" value="TAGLIPASE"/>
</dbReference>
<dbReference type="STRING" id="37293.ENSANAP00000015962"/>
<keyword evidence="9" id="KW-1003">Cell membrane</keyword>
<dbReference type="GO" id="GO:0019433">
    <property type="term" value="P:triglyceride catabolic process"/>
    <property type="evidence" value="ECO:0007669"/>
    <property type="project" value="Ensembl"/>
</dbReference>
<dbReference type="SUPFAM" id="SSF53474">
    <property type="entry name" value="alpha/beta-Hydrolases"/>
    <property type="match status" value="1"/>
</dbReference>
<keyword evidence="11" id="KW-0964">Secreted</keyword>
<evidence type="ECO:0000256" key="29">
    <source>
        <dbReference type="ARBA" id="ARBA00048377"/>
    </source>
</evidence>
<evidence type="ECO:0000256" key="26">
    <source>
        <dbReference type="ARBA" id="ARBA00046693"/>
    </source>
</evidence>
<evidence type="ECO:0000256" key="27">
    <source>
        <dbReference type="ARBA" id="ARBA00047643"/>
    </source>
</evidence>
<dbReference type="FunFam" id="3.40.50.1820:FF:000441">
    <property type="entry name" value="Lipoprotein lipase"/>
    <property type="match status" value="1"/>
</dbReference>
<comment type="catalytic activity">
    <reaction evidence="30">
        <text>1,2,3-tri-(9Z-octadecenoyl)-glycerol + H2O = di-(9Z)-octadecenoylglycerol + (9Z)-octadecenoate + H(+)</text>
        <dbReference type="Rhea" id="RHEA:38575"/>
        <dbReference type="ChEBI" id="CHEBI:15377"/>
        <dbReference type="ChEBI" id="CHEBI:15378"/>
        <dbReference type="ChEBI" id="CHEBI:30823"/>
        <dbReference type="ChEBI" id="CHEBI:53753"/>
        <dbReference type="ChEBI" id="CHEBI:75945"/>
    </reaction>
    <physiologicalReaction direction="left-to-right" evidence="30">
        <dbReference type="Rhea" id="RHEA:38576"/>
    </physiologicalReaction>
</comment>